<organism evidence="2 3">
    <name type="scientific">Halobacillus litoralis</name>
    <dbReference type="NCBI Taxonomy" id="45668"/>
    <lineage>
        <taxon>Bacteria</taxon>
        <taxon>Bacillati</taxon>
        <taxon>Bacillota</taxon>
        <taxon>Bacilli</taxon>
        <taxon>Bacillales</taxon>
        <taxon>Bacillaceae</taxon>
        <taxon>Halobacillus</taxon>
    </lineage>
</organism>
<sequence>MNNQIIATFSIAACDPDRGEWGVAVQSKFLGVGSVVPWAKAGVGAVATQAFANPAYGPEGLKLLEEGLSAEEVIKKLTDADLQKEDRQVGIIDSSGRAATFTGKDCYDWAGGVTGKHYTAQGNILVNQETVTQMGDTFEKAEGPLADRLIQAIQAAQEAGGDSRGKQSAAVLVVRDQAGYGGLSDVAVDLRVDDHPEPIKELERIYQLHQLYFGETKDTDIQLIDEDVKREMSGHLVRLGYLESKDVDDEVFYESWTTYLHTENFEGRELARGKVDRKVLDFMKSQPGEI</sequence>
<dbReference type="PANTHER" id="PTHR39328:SF1">
    <property type="entry name" value="BLL2871 PROTEIN"/>
    <property type="match status" value="1"/>
</dbReference>
<comment type="caution">
    <text evidence="2">The sequence shown here is derived from an EMBL/GenBank/DDBJ whole genome shotgun (WGS) entry which is preliminary data.</text>
</comment>
<protein>
    <submittedName>
        <fullName evidence="2">DUF1028 domain-containing protein</fullName>
    </submittedName>
</protein>
<dbReference type="Pfam" id="PF06267">
    <property type="entry name" value="DUF1028"/>
    <property type="match status" value="1"/>
</dbReference>
<name>A0A845DZ34_9BACI</name>
<feature type="domain" description="Putative peptidoglycan binding" evidence="1">
    <location>
        <begin position="212"/>
        <end position="283"/>
    </location>
</feature>
<dbReference type="AlphaFoldDB" id="A0A845DZ34"/>
<dbReference type="EMBL" id="WMET01000001">
    <property type="protein sequence ID" value="MYL18714.1"/>
    <property type="molecule type" value="Genomic_DNA"/>
</dbReference>
<evidence type="ECO:0000313" key="2">
    <source>
        <dbReference type="EMBL" id="MYL18714.1"/>
    </source>
</evidence>
<dbReference type="InterPro" id="IPR010430">
    <property type="entry name" value="DUF1028"/>
</dbReference>
<dbReference type="Gene3D" id="3.60.20.10">
    <property type="entry name" value="Glutamine Phosphoribosylpyrophosphate, subunit 1, domain 1"/>
    <property type="match status" value="1"/>
</dbReference>
<dbReference type="RefSeq" id="WP_160835165.1">
    <property type="nucleotide sequence ID" value="NZ_WMET01000001.1"/>
</dbReference>
<dbReference type="PANTHER" id="PTHR39328">
    <property type="entry name" value="BLL2871 PROTEIN"/>
    <property type="match status" value="1"/>
</dbReference>
<evidence type="ECO:0000313" key="3">
    <source>
        <dbReference type="Proteomes" id="UP000460949"/>
    </source>
</evidence>
<dbReference type="Proteomes" id="UP000460949">
    <property type="component" value="Unassembled WGS sequence"/>
</dbReference>
<dbReference type="Pfam" id="PF08823">
    <property type="entry name" value="PG_binding_2"/>
    <property type="match status" value="1"/>
</dbReference>
<evidence type="ECO:0000259" key="1">
    <source>
        <dbReference type="Pfam" id="PF08823"/>
    </source>
</evidence>
<dbReference type="InterPro" id="IPR029055">
    <property type="entry name" value="Ntn_hydrolases_N"/>
</dbReference>
<dbReference type="SUPFAM" id="SSF56235">
    <property type="entry name" value="N-terminal nucleophile aminohydrolases (Ntn hydrolases)"/>
    <property type="match status" value="1"/>
</dbReference>
<accession>A0A845DZ34</accession>
<reference evidence="2 3" key="1">
    <citation type="submission" date="2019-11" db="EMBL/GenBank/DDBJ databases">
        <title>Genome sequences of 17 halophilic strains isolated from different environments.</title>
        <authorList>
            <person name="Furrow R.E."/>
        </authorList>
    </citation>
    <scope>NUCLEOTIDE SEQUENCE [LARGE SCALE GENOMIC DNA]</scope>
    <source>
        <strain evidence="2 3">22511_23_Filter</strain>
    </source>
</reference>
<proteinExistence type="predicted"/>
<dbReference type="InterPro" id="IPR014927">
    <property type="entry name" value="PG-bd_2"/>
</dbReference>
<gene>
    <name evidence="2" type="ORF">GLW04_02365</name>
</gene>